<accession>A0ABT1GB69</accession>
<name>A0ABT1GB69_9GAMM</name>
<proteinExistence type="predicted"/>
<evidence type="ECO:0000313" key="2">
    <source>
        <dbReference type="EMBL" id="MCP1728571.1"/>
    </source>
</evidence>
<dbReference type="PANTHER" id="PTHR12277">
    <property type="entry name" value="ALPHA/BETA HYDROLASE DOMAIN-CONTAINING PROTEIN"/>
    <property type="match status" value="1"/>
</dbReference>
<dbReference type="RefSeq" id="WP_253451065.1">
    <property type="nucleotide sequence ID" value="NZ_JALJYF010000003.1"/>
</dbReference>
<comment type="caution">
    <text evidence="2">The sequence shown here is derived from an EMBL/GenBank/DDBJ whole genome shotgun (WGS) entry which is preliminary data.</text>
</comment>
<dbReference type="Proteomes" id="UP001523550">
    <property type="component" value="Unassembled WGS sequence"/>
</dbReference>
<evidence type="ECO:0000313" key="3">
    <source>
        <dbReference type="Proteomes" id="UP001523550"/>
    </source>
</evidence>
<dbReference type="PANTHER" id="PTHR12277:SF81">
    <property type="entry name" value="PROTEIN ABHD13"/>
    <property type="match status" value="1"/>
</dbReference>
<dbReference type="InterPro" id="IPR022742">
    <property type="entry name" value="Hydrolase_4"/>
</dbReference>
<keyword evidence="3" id="KW-1185">Reference proteome</keyword>
<dbReference type="GO" id="GO:0016787">
    <property type="term" value="F:hydrolase activity"/>
    <property type="evidence" value="ECO:0007669"/>
    <property type="project" value="UniProtKB-KW"/>
</dbReference>
<protein>
    <submittedName>
        <fullName evidence="2">Alpha-beta hydrolase superfamily lysophospholipase</fullName>
    </submittedName>
</protein>
<evidence type="ECO:0000259" key="1">
    <source>
        <dbReference type="Pfam" id="PF12146"/>
    </source>
</evidence>
<dbReference type="SUPFAM" id="SSF53474">
    <property type="entry name" value="alpha/beta-Hydrolases"/>
    <property type="match status" value="1"/>
</dbReference>
<dbReference type="PROSITE" id="PS51257">
    <property type="entry name" value="PROKAR_LIPOPROTEIN"/>
    <property type="match status" value="1"/>
</dbReference>
<dbReference type="InterPro" id="IPR029058">
    <property type="entry name" value="AB_hydrolase_fold"/>
</dbReference>
<feature type="domain" description="Serine aminopeptidase S33" evidence="1">
    <location>
        <begin position="89"/>
        <end position="191"/>
    </location>
</feature>
<dbReference type="EMBL" id="JALJYF010000003">
    <property type="protein sequence ID" value="MCP1728571.1"/>
    <property type="molecule type" value="Genomic_DNA"/>
</dbReference>
<organism evidence="2 3">
    <name type="scientific">Natronospira proteinivora</name>
    <dbReference type="NCBI Taxonomy" id="1807133"/>
    <lineage>
        <taxon>Bacteria</taxon>
        <taxon>Pseudomonadati</taxon>
        <taxon>Pseudomonadota</taxon>
        <taxon>Gammaproteobacteria</taxon>
        <taxon>Natronospirales</taxon>
        <taxon>Natronospiraceae</taxon>
        <taxon>Natronospira</taxon>
    </lineage>
</organism>
<dbReference type="Gene3D" id="3.40.50.1820">
    <property type="entry name" value="alpha/beta hydrolase"/>
    <property type="match status" value="1"/>
</dbReference>
<dbReference type="Pfam" id="PF12146">
    <property type="entry name" value="Hydrolase_4"/>
    <property type="match status" value="1"/>
</dbReference>
<gene>
    <name evidence="2" type="ORF">J2T60_002585</name>
</gene>
<sequence>MGKRTQRGLVAVGLILLALGGCTTITVDEQRMMPSFGLGQTLPEDYLLQDHHFERSDGSSVYGLSAIGDPAQVTVLYYGGNMQSVDRGMSRVVSNFSAMGLNVYYFDRRGQGRNAGSAGIDTAFEDAKAVYEYVRAQVDGPLILHGLSLGGFEAASLSAEADIDALVLEATATNVDDFVEHARLPWFARPFIRLEVDEALRGFDNRDHLADYDGPLLLLSGEDDRQTAPVLMEKLYEASPSEPRRLVLVEDAHHNNIMSQSQTREAYRAFLMEIGLLSSD</sequence>
<reference evidence="2 3" key="1">
    <citation type="submission" date="2022-03" db="EMBL/GenBank/DDBJ databases">
        <title>Genomic Encyclopedia of Type Strains, Phase III (KMG-III): the genomes of soil and plant-associated and newly described type strains.</title>
        <authorList>
            <person name="Whitman W."/>
        </authorList>
    </citation>
    <scope>NUCLEOTIDE SEQUENCE [LARGE SCALE GENOMIC DNA]</scope>
    <source>
        <strain evidence="2 3">BSker1</strain>
    </source>
</reference>
<keyword evidence="2" id="KW-0378">Hydrolase</keyword>